<reference evidence="2 3" key="1">
    <citation type="journal article" date="2014" name="Agronomy (Basel)">
        <title>A Draft Genome Sequence for Ensete ventricosum, the Drought-Tolerant Tree Against Hunger.</title>
        <authorList>
            <person name="Harrison J."/>
            <person name="Moore K.A."/>
            <person name="Paszkiewicz K."/>
            <person name="Jones T."/>
            <person name="Grant M."/>
            <person name="Ambacheew D."/>
            <person name="Muzemil S."/>
            <person name="Studholme D.J."/>
        </authorList>
    </citation>
    <scope>NUCLEOTIDE SEQUENCE [LARGE SCALE GENOMIC DNA]</scope>
</reference>
<evidence type="ECO:0000256" key="1">
    <source>
        <dbReference type="SAM" id="MobiDB-lite"/>
    </source>
</evidence>
<sequence>MQFRSVPSGTGGIAKIDRRWSIEGKKWKKKKRKRIKRKKREVPPRSRVIAAREAHARCRHPWVGCLRVARVPSLP</sequence>
<gene>
    <name evidence="2" type="ORF">B296_00047530</name>
</gene>
<name>A0A426XW76_ENSVE</name>
<proteinExistence type="predicted"/>
<dbReference type="EMBL" id="AMZH03016941">
    <property type="protein sequence ID" value="RRT43722.1"/>
    <property type="molecule type" value="Genomic_DNA"/>
</dbReference>
<feature type="region of interest" description="Disordered" evidence="1">
    <location>
        <begin position="22"/>
        <end position="46"/>
    </location>
</feature>
<evidence type="ECO:0000313" key="2">
    <source>
        <dbReference type="EMBL" id="RRT43722.1"/>
    </source>
</evidence>
<protein>
    <submittedName>
        <fullName evidence="2">Uncharacterized protein</fullName>
    </submittedName>
</protein>
<dbReference type="Proteomes" id="UP000287651">
    <property type="component" value="Unassembled WGS sequence"/>
</dbReference>
<dbReference type="AlphaFoldDB" id="A0A426XW76"/>
<accession>A0A426XW76</accession>
<evidence type="ECO:0000313" key="3">
    <source>
        <dbReference type="Proteomes" id="UP000287651"/>
    </source>
</evidence>
<organism evidence="2 3">
    <name type="scientific">Ensete ventricosum</name>
    <name type="common">Abyssinian banana</name>
    <name type="synonym">Musa ensete</name>
    <dbReference type="NCBI Taxonomy" id="4639"/>
    <lineage>
        <taxon>Eukaryota</taxon>
        <taxon>Viridiplantae</taxon>
        <taxon>Streptophyta</taxon>
        <taxon>Embryophyta</taxon>
        <taxon>Tracheophyta</taxon>
        <taxon>Spermatophyta</taxon>
        <taxon>Magnoliopsida</taxon>
        <taxon>Liliopsida</taxon>
        <taxon>Zingiberales</taxon>
        <taxon>Musaceae</taxon>
        <taxon>Ensete</taxon>
    </lineage>
</organism>
<feature type="compositionally biased region" description="Basic residues" evidence="1">
    <location>
        <begin position="26"/>
        <end position="40"/>
    </location>
</feature>
<comment type="caution">
    <text evidence="2">The sequence shown here is derived from an EMBL/GenBank/DDBJ whole genome shotgun (WGS) entry which is preliminary data.</text>
</comment>